<protein>
    <submittedName>
        <fullName evidence="1">Uncharacterized protein</fullName>
    </submittedName>
</protein>
<dbReference type="RefSeq" id="WP_016456015.1">
    <property type="nucleotide sequence ID" value="NZ_KE150269.1"/>
</dbReference>
<organism evidence="1 2">
    <name type="scientific">Propionimicrobium lymphophilum ACS-093-V-SCH5</name>
    <dbReference type="NCBI Taxonomy" id="883161"/>
    <lineage>
        <taxon>Bacteria</taxon>
        <taxon>Bacillati</taxon>
        <taxon>Actinomycetota</taxon>
        <taxon>Actinomycetes</taxon>
        <taxon>Propionibacteriales</taxon>
        <taxon>Propionibacteriaceae</taxon>
        <taxon>Propionimicrobium</taxon>
    </lineage>
</organism>
<dbReference type="HOGENOM" id="CLU_1794748_0_0_11"/>
<reference evidence="1 2" key="1">
    <citation type="submission" date="2013-04" db="EMBL/GenBank/DDBJ databases">
        <title>The Genome Sequence of Propionimicrobium lymphophilum ACS-093-V-SCH5.</title>
        <authorList>
            <consortium name="The Broad Institute Genomics Platform"/>
            <person name="Earl A."/>
            <person name="Ward D."/>
            <person name="Feldgarden M."/>
            <person name="Gevers D."/>
            <person name="Saerens B."/>
            <person name="Vaneechoutte M."/>
            <person name="Walker B."/>
            <person name="Young S."/>
            <person name="Zeng Q."/>
            <person name="Gargeya S."/>
            <person name="Fitzgerald M."/>
            <person name="Haas B."/>
            <person name="Abouelleil A."/>
            <person name="Allen A.W."/>
            <person name="Alvarado L."/>
            <person name="Arachchi H.M."/>
            <person name="Berlin A.M."/>
            <person name="Chapman S.B."/>
            <person name="Gainer-Dewar J."/>
            <person name="Goldberg J."/>
            <person name="Griggs A."/>
            <person name="Gujja S."/>
            <person name="Hansen M."/>
            <person name="Howarth C."/>
            <person name="Imamovic A."/>
            <person name="Ireland A."/>
            <person name="Larimer J."/>
            <person name="McCowan C."/>
            <person name="Murphy C."/>
            <person name="Pearson M."/>
            <person name="Poon T.W."/>
            <person name="Priest M."/>
            <person name="Roberts A."/>
            <person name="Saif S."/>
            <person name="Shea T."/>
            <person name="Sisk P."/>
            <person name="Sykes S."/>
            <person name="Wortman J."/>
            <person name="Nusbaum C."/>
            <person name="Birren B."/>
        </authorList>
    </citation>
    <scope>NUCLEOTIDE SEQUENCE [LARGE SCALE GENOMIC DNA]</scope>
    <source>
        <strain evidence="1 2">ACS-093-V-SCH5</strain>
    </source>
</reference>
<gene>
    <name evidence="1" type="ORF">HMPREF9306_01185</name>
</gene>
<proteinExistence type="predicted"/>
<dbReference type="EMBL" id="AGZR01000006">
    <property type="protein sequence ID" value="EPD32877.1"/>
    <property type="molecule type" value="Genomic_DNA"/>
</dbReference>
<dbReference type="AlphaFoldDB" id="S2WJQ2"/>
<dbReference type="Proteomes" id="UP000014417">
    <property type="component" value="Unassembled WGS sequence"/>
</dbReference>
<sequence length="144" mass="16032">MVDNVKKWYQRDPLPAAVFASQCEADGLLWVAVEDQNGIVKYLHMGNPNAGFGSCTPRQLEQEFGPCTPLVPEAENALTIPSGDLRRALELRMGEHAKRIIDSYSYHPEDAVKAGEIARLALAINSNINDRWMLVPISADRKRT</sequence>
<accession>S2WJQ2</accession>
<keyword evidence="2" id="KW-1185">Reference proteome</keyword>
<evidence type="ECO:0000313" key="1">
    <source>
        <dbReference type="EMBL" id="EPD32877.1"/>
    </source>
</evidence>
<comment type="caution">
    <text evidence="1">The sequence shown here is derived from an EMBL/GenBank/DDBJ whole genome shotgun (WGS) entry which is preliminary data.</text>
</comment>
<dbReference type="STRING" id="883161.HMPREF9306_01185"/>
<evidence type="ECO:0000313" key="2">
    <source>
        <dbReference type="Proteomes" id="UP000014417"/>
    </source>
</evidence>
<name>S2WJQ2_9ACTN</name>